<proteinExistence type="predicted"/>
<evidence type="ECO:0000313" key="5">
    <source>
        <dbReference type="Proteomes" id="UP001274830"/>
    </source>
</evidence>
<evidence type="ECO:0000259" key="3">
    <source>
        <dbReference type="Pfam" id="PF23395"/>
    </source>
</evidence>
<dbReference type="Pfam" id="PF23394">
    <property type="entry name" value="DUF7102"/>
    <property type="match status" value="1"/>
</dbReference>
<feature type="compositionally biased region" description="Basic and acidic residues" evidence="1">
    <location>
        <begin position="1"/>
        <end position="11"/>
    </location>
</feature>
<gene>
    <name evidence="4" type="primary">NCOA5</name>
    <name evidence="4" type="ORF">LTR78_002086</name>
</gene>
<feature type="compositionally biased region" description="Polar residues" evidence="1">
    <location>
        <begin position="35"/>
        <end position="54"/>
    </location>
</feature>
<evidence type="ECO:0000259" key="2">
    <source>
        <dbReference type="Pfam" id="PF23394"/>
    </source>
</evidence>
<organism evidence="4 5">
    <name type="scientific">Recurvomyces mirabilis</name>
    <dbReference type="NCBI Taxonomy" id="574656"/>
    <lineage>
        <taxon>Eukaryota</taxon>
        <taxon>Fungi</taxon>
        <taxon>Dikarya</taxon>
        <taxon>Ascomycota</taxon>
        <taxon>Pezizomycotina</taxon>
        <taxon>Dothideomycetes</taxon>
        <taxon>Dothideomycetidae</taxon>
        <taxon>Mycosphaerellales</taxon>
        <taxon>Teratosphaeriaceae</taxon>
        <taxon>Recurvomyces</taxon>
    </lineage>
</organism>
<sequence length="965" mass="107387">MAWPQKNHELDSMDDTGYSDLDDATPSEIAEYWDNGQNSTQPHVTNQTDDQTSDSLNDQAFLDEVRDSYYAEDQMLVARAFMASEDWGDELDDPPKPGANTHEAIEHVVDDERWDVDKDAINFLAEVMSFDGEDYLIEHLGKYSTIRDLKMELPVLHRDPELELLMLKQRHEISINTRDVELWTHQEGDGKDLDREMDDPTLPARIEAEIANETLDVSEEAARFLRNIHKEFNSSNADLLDLLICLKSPDTYKVETPILLPQSRSQTPAAMDASLLEVNLTSTPEDLIAAEAIKVEQQLLEQDERGFSSMETFDHSGLPSNLASSETSSDIRLSPLIARTLEKVEVPLTPLGWTTTSSCRTVEAKDTTMVSHSLVPSPESDESRPDRESAKQYLQNCLDAIAGPAVEIMKHRLENEKLSALDTILRVPVPELDHSLPRPPWEFPAATANLIKRAMEDFDEGDLLFPGLSELEQKLSWTAFPVRLGRAMEEEIYNEELEIDESVARYDSSIEMDDELDIAELFTETGHHSILHYHDEDDEELKTLLTDHWSREEPSLNQHELTAELQTGPLPTTTVDESSNVDMNTGTELPYQTDIQNLLRRRKLELARSSNKSCVTAKTQQHHPTCPIASIHGPKQTQHNLAPSLGDSLGAGRIGQFLRLQGSAKLPTAPECASRLIPHTSGPTAVVVTPQEERHIPTLFLPAPQLPKPQDPVQVIFGSSVLADRTLVRALQTQLPMLEIIERHNITVTGGATNKAMVETHNDECDVTLSSDTGLIFTTLQKLKQKALPGQNKHTGVRERIAAVSAHYGRIVVLVAGGEGIIADAIAFDQRDCDAIADLTAFAAALQTALEVYVVPGGSKEIVKWLAPLIMQHAGTLTASKLMQEDTQWEHFLRLAGLNAYAAQTVLGKVNQIGLSGGRKGLAQLLQMTDEQHLVQFSTLLGEDVVRRLNEMVNAKWWSKGTAMH</sequence>
<feature type="region of interest" description="Disordered" evidence="1">
    <location>
        <begin position="1"/>
        <end position="54"/>
    </location>
</feature>
<evidence type="ECO:0000313" key="4">
    <source>
        <dbReference type="EMBL" id="KAK3677991.1"/>
    </source>
</evidence>
<protein>
    <submittedName>
        <fullName evidence="4">Structural constituent of nuclear pore</fullName>
    </submittedName>
</protein>
<dbReference type="EMBL" id="JAUTXT010000005">
    <property type="protein sequence ID" value="KAK3677991.1"/>
    <property type="molecule type" value="Genomic_DNA"/>
</dbReference>
<feature type="domain" description="DUF7102" evidence="2">
    <location>
        <begin position="715"/>
        <end position="874"/>
    </location>
</feature>
<dbReference type="AlphaFoldDB" id="A0AAE0WU62"/>
<keyword evidence="5" id="KW-1185">Reference proteome</keyword>
<reference evidence="4" key="1">
    <citation type="submission" date="2023-07" db="EMBL/GenBank/DDBJ databases">
        <title>Black Yeasts Isolated from many extreme environments.</title>
        <authorList>
            <person name="Coleine C."/>
            <person name="Stajich J.E."/>
            <person name="Selbmann L."/>
        </authorList>
    </citation>
    <scope>NUCLEOTIDE SEQUENCE</scope>
    <source>
        <strain evidence="4">CCFEE 5485</strain>
    </source>
</reference>
<name>A0AAE0WU62_9PEZI</name>
<comment type="caution">
    <text evidence="4">The sequence shown here is derived from an EMBL/GenBank/DDBJ whole genome shotgun (WGS) entry which is preliminary data.</text>
</comment>
<feature type="domain" description="SAM-like" evidence="3">
    <location>
        <begin position="883"/>
        <end position="952"/>
    </location>
</feature>
<dbReference type="Pfam" id="PF23395">
    <property type="entry name" value="SAM_6"/>
    <property type="match status" value="1"/>
</dbReference>
<dbReference type="InterPro" id="IPR057559">
    <property type="entry name" value="SAM_6"/>
</dbReference>
<dbReference type="Proteomes" id="UP001274830">
    <property type="component" value="Unassembled WGS sequence"/>
</dbReference>
<evidence type="ECO:0000256" key="1">
    <source>
        <dbReference type="SAM" id="MobiDB-lite"/>
    </source>
</evidence>
<dbReference type="InterPro" id="IPR055528">
    <property type="entry name" value="DUF7102"/>
</dbReference>
<feature type="region of interest" description="Disordered" evidence="1">
    <location>
        <begin position="367"/>
        <end position="388"/>
    </location>
</feature>
<accession>A0AAE0WU62</accession>